<proteinExistence type="predicted"/>
<evidence type="ECO:0000313" key="6">
    <source>
        <dbReference type="Proteomes" id="UP001396334"/>
    </source>
</evidence>
<comment type="caution">
    <text evidence="5">The sequence shown here is derived from an EMBL/GenBank/DDBJ whole genome shotgun (WGS) entry which is preliminary data.</text>
</comment>
<dbReference type="EMBL" id="JBBPBN010000030">
    <property type="protein sequence ID" value="KAK9004866.1"/>
    <property type="molecule type" value="Genomic_DNA"/>
</dbReference>
<keyword evidence="1" id="KW-0732">Signal</keyword>
<feature type="domain" description="Bulb-type lectin" evidence="4">
    <location>
        <begin position="1"/>
        <end position="77"/>
    </location>
</feature>
<dbReference type="InterPro" id="IPR001480">
    <property type="entry name" value="Bulb-type_lectin_dom"/>
</dbReference>
<accession>A0ABR2QWM6</accession>
<sequence length="190" mass="21236">MATTSSKSLFRWVQGQQGRNPVHLFSLGTDGNLVLIDADGRIAWQSNTANKGVVAVVGATKLVNRASAKNNIDGAYSSVMEPRELVLQYKGLNTPKPLVYFRSSVWPSTQDHTLQTVILDVEETNDGFAYEACCRFSSSDRWEPESFVRTRCLPITERLLSLGRNCQPQKVTCLSNDFSYCKLEEVCTLY</sequence>
<evidence type="ECO:0000256" key="1">
    <source>
        <dbReference type="ARBA" id="ARBA00022729"/>
    </source>
</evidence>
<reference evidence="5 6" key="1">
    <citation type="journal article" date="2024" name="G3 (Bethesda)">
        <title>Genome assembly of Hibiscus sabdariffa L. provides insights into metabolisms of medicinal natural products.</title>
        <authorList>
            <person name="Kim T."/>
        </authorList>
    </citation>
    <scope>NUCLEOTIDE SEQUENCE [LARGE SCALE GENOMIC DNA]</scope>
    <source>
        <strain evidence="5">TK-2024</strain>
        <tissue evidence="5">Old leaves</tissue>
    </source>
</reference>
<keyword evidence="2" id="KW-1015">Disulfide bond</keyword>
<dbReference type="PROSITE" id="PS50927">
    <property type="entry name" value="BULB_LECTIN"/>
    <property type="match status" value="1"/>
</dbReference>
<evidence type="ECO:0000256" key="3">
    <source>
        <dbReference type="ARBA" id="ARBA00023180"/>
    </source>
</evidence>
<organism evidence="5 6">
    <name type="scientific">Hibiscus sabdariffa</name>
    <name type="common">roselle</name>
    <dbReference type="NCBI Taxonomy" id="183260"/>
    <lineage>
        <taxon>Eukaryota</taxon>
        <taxon>Viridiplantae</taxon>
        <taxon>Streptophyta</taxon>
        <taxon>Embryophyta</taxon>
        <taxon>Tracheophyta</taxon>
        <taxon>Spermatophyta</taxon>
        <taxon>Magnoliopsida</taxon>
        <taxon>eudicotyledons</taxon>
        <taxon>Gunneridae</taxon>
        <taxon>Pentapetalae</taxon>
        <taxon>rosids</taxon>
        <taxon>malvids</taxon>
        <taxon>Malvales</taxon>
        <taxon>Malvaceae</taxon>
        <taxon>Malvoideae</taxon>
        <taxon>Hibiscus</taxon>
    </lineage>
</organism>
<dbReference type="Proteomes" id="UP001396334">
    <property type="component" value="Unassembled WGS sequence"/>
</dbReference>
<keyword evidence="3" id="KW-0325">Glycoprotein</keyword>
<dbReference type="InterPro" id="IPR036426">
    <property type="entry name" value="Bulb-type_lectin_dom_sf"/>
</dbReference>
<evidence type="ECO:0000313" key="5">
    <source>
        <dbReference type="EMBL" id="KAK9004866.1"/>
    </source>
</evidence>
<dbReference type="Gene3D" id="2.90.10.10">
    <property type="entry name" value="Bulb-type lectin domain"/>
    <property type="match status" value="1"/>
</dbReference>
<dbReference type="SUPFAM" id="SSF51110">
    <property type="entry name" value="alpha-D-mannose-specific plant lectins"/>
    <property type="match status" value="1"/>
</dbReference>
<name>A0ABR2QWM6_9ROSI</name>
<keyword evidence="6" id="KW-1185">Reference proteome</keyword>
<protein>
    <recommendedName>
        <fullName evidence="4">Bulb-type lectin domain-containing protein</fullName>
    </recommendedName>
</protein>
<evidence type="ECO:0000256" key="2">
    <source>
        <dbReference type="ARBA" id="ARBA00023157"/>
    </source>
</evidence>
<gene>
    <name evidence="5" type="ORF">V6N11_042318</name>
</gene>
<evidence type="ECO:0000259" key="4">
    <source>
        <dbReference type="PROSITE" id="PS50927"/>
    </source>
</evidence>